<dbReference type="InterPro" id="IPR013083">
    <property type="entry name" value="Znf_RING/FYVE/PHD"/>
</dbReference>
<dbReference type="CDD" id="cd16462">
    <property type="entry name" value="RING-H2_Pep3p-like"/>
    <property type="match status" value="1"/>
</dbReference>
<organism evidence="11 12">
    <name type="scientific">Tulasnella calospora MUT 4182</name>
    <dbReference type="NCBI Taxonomy" id="1051891"/>
    <lineage>
        <taxon>Eukaryota</taxon>
        <taxon>Fungi</taxon>
        <taxon>Dikarya</taxon>
        <taxon>Basidiomycota</taxon>
        <taxon>Agaricomycotina</taxon>
        <taxon>Agaricomycetes</taxon>
        <taxon>Cantharellales</taxon>
        <taxon>Tulasnellaceae</taxon>
        <taxon>Tulasnella</taxon>
    </lineage>
</organism>
<protein>
    <recommendedName>
        <fullName evidence="10">RING-type domain-containing protein</fullName>
    </recommendedName>
</protein>
<dbReference type="GO" id="GO:0030674">
    <property type="term" value="F:protein-macromolecule adaptor activity"/>
    <property type="evidence" value="ECO:0007669"/>
    <property type="project" value="TreeGrafter"/>
</dbReference>
<keyword evidence="12" id="KW-1185">Reference proteome</keyword>
<dbReference type="GO" id="GO:0007033">
    <property type="term" value="P:vacuole organization"/>
    <property type="evidence" value="ECO:0007669"/>
    <property type="project" value="TreeGrafter"/>
</dbReference>
<dbReference type="GO" id="GO:0005768">
    <property type="term" value="C:endosome"/>
    <property type="evidence" value="ECO:0007669"/>
    <property type="project" value="TreeGrafter"/>
</dbReference>
<evidence type="ECO:0000256" key="3">
    <source>
        <dbReference type="ARBA" id="ARBA00022771"/>
    </source>
</evidence>
<evidence type="ECO:0000313" key="11">
    <source>
        <dbReference type="EMBL" id="KIO30783.1"/>
    </source>
</evidence>
<dbReference type="InterPro" id="IPR058919">
    <property type="entry name" value="Pep3/Vps18_RING_C"/>
</dbReference>
<reference evidence="11 12" key="1">
    <citation type="submission" date="2014-04" db="EMBL/GenBank/DDBJ databases">
        <authorList>
            <consortium name="DOE Joint Genome Institute"/>
            <person name="Kuo A."/>
            <person name="Girlanda M."/>
            <person name="Perotto S."/>
            <person name="Kohler A."/>
            <person name="Nagy L.G."/>
            <person name="Floudas D."/>
            <person name="Copeland A."/>
            <person name="Barry K.W."/>
            <person name="Cichocki N."/>
            <person name="Veneault-Fourrey C."/>
            <person name="LaButti K."/>
            <person name="Lindquist E.A."/>
            <person name="Lipzen A."/>
            <person name="Lundell T."/>
            <person name="Morin E."/>
            <person name="Murat C."/>
            <person name="Sun H."/>
            <person name="Tunlid A."/>
            <person name="Henrissat B."/>
            <person name="Grigoriev I.V."/>
            <person name="Hibbett D.S."/>
            <person name="Martin F."/>
            <person name="Nordberg H.P."/>
            <person name="Cantor M.N."/>
            <person name="Hua S.X."/>
        </authorList>
    </citation>
    <scope>NUCLEOTIDE SEQUENCE [LARGE SCALE GENOMIC DNA]</scope>
    <source>
        <strain evidence="11 12">MUT 4182</strain>
    </source>
</reference>
<keyword evidence="2" id="KW-0479">Metal-binding</keyword>
<feature type="repeat" description="CHCR" evidence="7">
    <location>
        <begin position="672"/>
        <end position="867"/>
    </location>
</feature>
<feature type="coiled-coil region" evidence="8">
    <location>
        <begin position="904"/>
        <end position="945"/>
    </location>
</feature>
<evidence type="ECO:0000256" key="6">
    <source>
        <dbReference type="ARBA" id="ARBA00029433"/>
    </source>
</evidence>
<dbReference type="Proteomes" id="UP000054248">
    <property type="component" value="Unassembled WGS sequence"/>
</dbReference>
<evidence type="ECO:0000256" key="1">
    <source>
        <dbReference type="ARBA" id="ARBA00010454"/>
    </source>
</evidence>
<dbReference type="EMBL" id="KN822968">
    <property type="protein sequence ID" value="KIO30783.1"/>
    <property type="molecule type" value="Genomic_DNA"/>
</dbReference>
<evidence type="ECO:0000256" key="5">
    <source>
        <dbReference type="ARBA" id="ARBA00023136"/>
    </source>
</evidence>
<dbReference type="GO" id="GO:0006904">
    <property type="term" value="P:vesicle docking involved in exocytosis"/>
    <property type="evidence" value="ECO:0007669"/>
    <property type="project" value="TreeGrafter"/>
</dbReference>
<dbReference type="GO" id="GO:0007032">
    <property type="term" value="P:endosome organization"/>
    <property type="evidence" value="ECO:0007669"/>
    <property type="project" value="TreeGrafter"/>
</dbReference>
<dbReference type="PROSITE" id="PS50236">
    <property type="entry name" value="CHCR"/>
    <property type="match status" value="1"/>
</dbReference>
<evidence type="ECO:0000256" key="4">
    <source>
        <dbReference type="ARBA" id="ARBA00022833"/>
    </source>
</evidence>
<dbReference type="GO" id="GO:0030897">
    <property type="term" value="C:HOPS complex"/>
    <property type="evidence" value="ECO:0007669"/>
    <property type="project" value="TreeGrafter"/>
</dbReference>
<dbReference type="PANTHER" id="PTHR23323">
    <property type="entry name" value="VACUOLAR PROTEIN SORTING-ASSOCIATED PROTEIN"/>
    <property type="match status" value="1"/>
</dbReference>
<dbReference type="GO" id="GO:0006886">
    <property type="term" value="P:intracellular protein transport"/>
    <property type="evidence" value="ECO:0007669"/>
    <property type="project" value="UniProtKB-UniRule"/>
</dbReference>
<evidence type="ECO:0000256" key="8">
    <source>
        <dbReference type="SAM" id="Coils"/>
    </source>
</evidence>
<accession>A0A0C3LA58</accession>
<evidence type="ECO:0000256" key="7">
    <source>
        <dbReference type="PROSITE-ProRule" id="PRU01006"/>
    </source>
</evidence>
<proteinExistence type="inferred from homology"/>
<dbReference type="InterPro" id="IPR000547">
    <property type="entry name" value="Clathrin_H-chain/VPS_repeat"/>
</dbReference>
<reference evidence="12" key="2">
    <citation type="submission" date="2015-01" db="EMBL/GenBank/DDBJ databases">
        <title>Evolutionary Origins and Diversification of the Mycorrhizal Mutualists.</title>
        <authorList>
            <consortium name="DOE Joint Genome Institute"/>
            <consortium name="Mycorrhizal Genomics Consortium"/>
            <person name="Kohler A."/>
            <person name="Kuo A."/>
            <person name="Nagy L.G."/>
            <person name="Floudas D."/>
            <person name="Copeland A."/>
            <person name="Barry K.W."/>
            <person name="Cichocki N."/>
            <person name="Veneault-Fourrey C."/>
            <person name="LaButti K."/>
            <person name="Lindquist E.A."/>
            <person name="Lipzen A."/>
            <person name="Lundell T."/>
            <person name="Morin E."/>
            <person name="Murat C."/>
            <person name="Riley R."/>
            <person name="Ohm R."/>
            <person name="Sun H."/>
            <person name="Tunlid A."/>
            <person name="Henrissat B."/>
            <person name="Grigoriev I.V."/>
            <person name="Hibbett D.S."/>
            <person name="Martin F."/>
        </authorList>
    </citation>
    <scope>NUCLEOTIDE SEQUENCE [LARGE SCALE GENOMIC DNA]</scope>
    <source>
        <strain evidence="12">MUT 4182</strain>
    </source>
</reference>
<dbReference type="STRING" id="1051891.A0A0C3LA58"/>
<keyword evidence="5" id="KW-0472">Membrane</keyword>
<evidence type="ECO:0000259" key="10">
    <source>
        <dbReference type="SMART" id="SM00184"/>
    </source>
</evidence>
<evidence type="ECO:0000256" key="2">
    <source>
        <dbReference type="ARBA" id="ARBA00022723"/>
    </source>
</evidence>
<name>A0A0C3LA58_9AGAM</name>
<dbReference type="InterPro" id="IPR001841">
    <property type="entry name" value="Znf_RING"/>
</dbReference>
<dbReference type="Gene3D" id="3.30.40.10">
    <property type="entry name" value="Zinc/RING finger domain, C3HC4 (zinc finger)"/>
    <property type="match status" value="1"/>
</dbReference>
<dbReference type="InterPro" id="IPR007810">
    <property type="entry name" value="Pep3/Vps18_beta-prop"/>
</dbReference>
<dbReference type="SUPFAM" id="SSF57850">
    <property type="entry name" value="RING/U-box"/>
    <property type="match status" value="1"/>
</dbReference>
<feature type="domain" description="RING-type" evidence="10">
    <location>
        <begin position="948"/>
        <end position="1023"/>
    </location>
</feature>
<keyword evidence="4" id="KW-0862">Zinc</keyword>
<dbReference type="GO" id="GO:0008270">
    <property type="term" value="F:zinc ion binding"/>
    <property type="evidence" value="ECO:0007669"/>
    <property type="project" value="UniProtKB-KW"/>
</dbReference>
<dbReference type="OrthoDB" id="1845386at2759"/>
<dbReference type="PANTHER" id="PTHR23323:SF26">
    <property type="entry name" value="VACUOLAR PROTEIN SORTING-ASSOCIATED PROTEIN 18 HOMOLOG"/>
    <property type="match status" value="1"/>
</dbReference>
<dbReference type="AlphaFoldDB" id="A0A0C3LA58"/>
<sequence>MFDEYVEHASAPPGRSQANYGLPNVKYEGFEPNPFEEDPMSPNDSSFPAGISQPPIFELGRVQYTLPAPLVHMESSSYILTMAFSNNTLRQLNLRQPDAVASITLTTKKSPSELTIYRTFMDPTGKHTIITTEQGDNFYAYDGWTKARPLAKFRMVIESVAWNEGVIQGSSTTNKAASTREILIGARNGTIYESVIDAHDDFFKSQDRYLNALFTLPDKQPIYGVKFETYSSPDAKSRRGAVLVTTATRIYEFQGALDKKGEDSGKLFEPLFEPYRAQSGTTPPKFIEIPGHLARSELRFYTPAPTLKGSASTSRQLGWLTGEPIFFICRTFRMRLLMPSILGSGAYRGTVPLPPTSDNLIDSASLLHYPSSSDVPISMCLSEFHFIFLFRDRICAVSNLDERLVWEENLPLKPNETALGLTSDPKSGTYWLFTDAALFELVLKDEDRDVWSVYLKQDSYDLALKYSKTAPHRAQVYSAYAKHQFDQGNYISAAQSYAQSATSFEQITLAFLDLGEQGRDGLRSYLYARLERCGKGELTQRMLLATWLVEFYLSKINTLDDIIASEGASHDVDNLKAEQALLEDELRSFFDTYKANLDKKTVYDLILNHGREDVFLYYATVVGDFEKVLEHHIMDEAWLKAVDVLNRQINVDLYYRFSPVLMQHAPKEIVDSWLRQPALDPIKLIPALLQQQNQLTPQSPLSSNQAIRYLQHVVFTARSTSPTIHNLLLTLLVTSSVKRDNSTATPAAVEPSSIPAESDLPLLRFLSTAPVDPITARPYYDLDYALRLCKQHNRLQACVHIYAKMAMWEESVDLALEMGDLELAKVNCERATEDATTAGASGDEGLRKRLWLKVAKFVVQEQNDIKTAMRLLDNTPLVKIEDILPFFPDFVVIDDFKEEICNALESYSAHIDALKADMDEATKSAEAIKNDIKNLQNRFVTLEASEKCSICGLNLLTRQFYVFPCQHCFHADCLIGQVKEYLPAPALRRLITLQNNLKTDAEAKAEKIRDELDDMLASSCPLCEGVVVGLDKPFIAPGEVDDSWAL</sequence>
<evidence type="ECO:0000313" key="12">
    <source>
        <dbReference type="Proteomes" id="UP000054248"/>
    </source>
</evidence>
<gene>
    <name evidence="11" type="ORF">M407DRAFT_14242</name>
</gene>
<dbReference type="GO" id="GO:0048284">
    <property type="term" value="P:organelle fusion"/>
    <property type="evidence" value="ECO:0007669"/>
    <property type="project" value="TreeGrafter"/>
</dbReference>
<feature type="region of interest" description="Disordered" evidence="9">
    <location>
        <begin position="1"/>
        <end position="21"/>
    </location>
</feature>
<evidence type="ECO:0000256" key="9">
    <source>
        <dbReference type="SAM" id="MobiDB-lite"/>
    </source>
</evidence>
<keyword evidence="3" id="KW-0863">Zinc-finger</keyword>
<comment type="subcellular location">
    <subcellularLocation>
        <location evidence="6">Endomembrane system</location>
        <topology evidence="6">Peripheral membrane protein</topology>
        <orientation evidence="6">Cytoplasmic side</orientation>
    </subcellularLocation>
</comment>
<dbReference type="SMART" id="SM00184">
    <property type="entry name" value="RING"/>
    <property type="match status" value="1"/>
</dbReference>
<dbReference type="HOGENOM" id="CLU_003488_0_0_1"/>
<keyword evidence="8" id="KW-0175">Coiled coil</keyword>
<dbReference type="Pfam" id="PF05131">
    <property type="entry name" value="Pep3_Vps18"/>
    <property type="match status" value="2"/>
</dbReference>
<comment type="similarity">
    <text evidence="1">Belongs to the VPS18 family.</text>
</comment>
<dbReference type="Pfam" id="PF26148">
    <property type="entry name" value="VPS18_RING_C"/>
    <property type="match status" value="1"/>
</dbReference>